<keyword evidence="3" id="KW-1185">Reference proteome</keyword>
<evidence type="ECO:0000313" key="2">
    <source>
        <dbReference type="EMBL" id="MBO0440949.1"/>
    </source>
</evidence>
<keyword evidence="1" id="KW-0812">Transmembrane</keyword>
<dbReference type="EMBL" id="JAFLWD010000027">
    <property type="protein sequence ID" value="MBO0440949.1"/>
    <property type="molecule type" value="Genomic_DNA"/>
</dbReference>
<dbReference type="RefSeq" id="WP_207112978.1">
    <property type="nucleotide sequence ID" value="NZ_JAFLWD010000027.1"/>
</dbReference>
<gene>
    <name evidence="2" type="ORF">JZO69_11300</name>
</gene>
<organism evidence="2 3">
    <name type="scientific">Candidatus Enterococcus ikei</name>
    <dbReference type="NCBI Taxonomy" id="2815326"/>
    <lineage>
        <taxon>Bacteria</taxon>
        <taxon>Bacillati</taxon>
        <taxon>Bacillota</taxon>
        <taxon>Bacilli</taxon>
        <taxon>Lactobacillales</taxon>
        <taxon>Enterococcaceae</taxon>
        <taxon>Enterococcus</taxon>
    </lineage>
</organism>
<evidence type="ECO:0000256" key="1">
    <source>
        <dbReference type="SAM" id="Phobius"/>
    </source>
</evidence>
<comment type="caution">
    <text evidence="2">The sequence shown here is derived from an EMBL/GenBank/DDBJ whole genome shotgun (WGS) entry which is preliminary data.</text>
</comment>
<evidence type="ECO:0008006" key="4">
    <source>
        <dbReference type="Google" id="ProtNLM"/>
    </source>
</evidence>
<feature type="transmembrane region" description="Helical" evidence="1">
    <location>
        <begin position="36"/>
        <end position="56"/>
    </location>
</feature>
<sequence length="164" mass="18943">MAIDFFTVLLAVFVIIMYIYLSLVRKSVLIKSRKRSFFYIFVISCSLILLTATLFSEQTIDQRIRGLLSVLLILSFLLDTKGLADDRLILGPFDKNGVMYQDVEKMALLIKKKEIRLNYFKNDRRGPMMKFSIPLEDLLTFLSERLNEDAEISILVDDENSKTG</sequence>
<name>A0ABS3H2Q4_9ENTE</name>
<keyword evidence="1" id="KW-0472">Membrane</keyword>
<reference evidence="2 3" key="1">
    <citation type="submission" date="2021-03" db="EMBL/GenBank/DDBJ databases">
        <title>Enterococcal diversity collection.</title>
        <authorList>
            <person name="Gilmore M.S."/>
            <person name="Schwartzman J."/>
            <person name="Van Tyne D."/>
            <person name="Martin M."/>
            <person name="Earl A.M."/>
            <person name="Manson A.L."/>
            <person name="Straub T."/>
            <person name="Salamzade R."/>
            <person name="Saavedra J."/>
            <person name="Lebreton F."/>
            <person name="Prichula J."/>
            <person name="Schaufler K."/>
            <person name="Gaca A."/>
            <person name="Sgardioli B."/>
            <person name="Wagenaar J."/>
            <person name="Strong T."/>
        </authorList>
    </citation>
    <scope>NUCLEOTIDE SEQUENCE [LARGE SCALE GENOMIC DNA]</scope>
    <source>
        <strain evidence="2 3">DIV0869a</strain>
    </source>
</reference>
<protein>
    <recommendedName>
        <fullName evidence="4">DUF5673 domain-containing protein</fullName>
    </recommendedName>
</protein>
<dbReference type="Proteomes" id="UP000664632">
    <property type="component" value="Unassembled WGS sequence"/>
</dbReference>
<keyword evidence="1" id="KW-1133">Transmembrane helix</keyword>
<accession>A0ABS3H2Q4</accession>
<feature type="transmembrane region" description="Helical" evidence="1">
    <location>
        <begin position="6"/>
        <end position="24"/>
    </location>
</feature>
<proteinExistence type="predicted"/>
<evidence type="ECO:0000313" key="3">
    <source>
        <dbReference type="Proteomes" id="UP000664632"/>
    </source>
</evidence>